<protein>
    <recommendedName>
        <fullName evidence="4">DYW domain-containing protein</fullName>
    </recommendedName>
</protein>
<name>A0A8J4REU0_9ROSI</name>
<dbReference type="InterPro" id="IPR011990">
    <property type="entry name" value="TPR-like_helical_dom_sf"/>
</dbReference>
<organism evidence="5 6">
    <name type="scientific">Castanea mollissima</name>
    <name type="common">Chinese chestnut</name>
    <dbReference type="NCBI Taxonomy" id="60419"/>
    <lineage>
        <taxon>Eukaryota</taxon>
        <taxon>Viridiplantae</taxon>
        <taxon>Streptophyta</taxon>
        <taxon>Embryophyta</taxon>
        <taxon>Tracheophyta</taxon>
        <taxon>Spermatophyta</taxon>
        <taxon>Magnoliopsida</taxon>
        <taxon>eudicotyledons</taxon>
        <taxon>Gunneridae</taxon>
        <taxon>Pentapetalae</taxon>
        <taxon>rosids</taxon>
        <taxon>fabids</taxon>
        <taxon>Fagales</taxon>
        <taxon>Fagaceae</taxon>
        <taxon>Castanea</taxon>
    </lineage>
</organism>
<evidence type="ECO:0000259" key="4">
    <source>
        <dbReference type="Pfam" id="PF14432"/>
    </source>
</evidence>
<feature type="domain" description="DYW" evidence="4">
    <location>
        <begin position="220"/>
        <end position="263"/>
    </location>
</feature>
<evidence type="ECO:0000256" key="2">
    <source>
        <dbReference type="ARBA" id="ARBA00022737"/>
    </source>
</evidence>
<dbReference type="EMBL" id="JRKL02001804">
    <property type="protein sequence ID" value="KAF3961958.1"/>
    <property type="molecule type" value="Genomic_DNA"/>
</dbReference>
<keyword evidence="6" id="KW-1185">Reference proteome</keyword>
<comment type="similarity">
    <text evidence="1">Belongs to the PPR family. PCMP-H subfamily.</text>
</comment>
<dbReference type="NCBIfam" id="TIGR00756">
    <property type="entry name" value="PPR"/>
    <property type="match status" value="1"/>
</dbReference>
<dbReference type="Proteomes" id="UP000737018">
    <property type="component" value="Unassembled WGS sequence"/>
</dbReference>
<keyword evidence="2" id="KW-0677">Repeat</keyword>
<dbReference type="InterPro" id="IPR032867">
    <property type="entry name" value="DYW_dom"/>
</dbReference>
<dbReference type="InterPro" id="IPR002885">
    <property type="entry name" value="PPR_rpt"/>
</dbReference>
<reference evidence="5" key="1">
    <citation type="submission" date="2020-03" db="EMBL/GenBank/DDBJ databases">
        <title>Castanea mollissima Vanexum genome sequencing.</title>
        <authorList>
            <person name="Staton M."/>
        </authorList>
    </citation>
    <scope>NUCLEOTIDE SEQUENCE</scope>
    <source>
        <tissue evidence="5">Leaf</tissue>
    </source>
</reference>
<evidence type="ECO:0000256" key="1">
    <source>
        <dbReference type="ARBA" id="ARBA00006643"/>
    </source>
</evidence>
<dbReference type="OrthoDB" id="1731741at2759"/>
<evidence type="ECO:0000256" key="3">
    <source>
        <dbReference type="PROSITE-ProRule" id="PRU00708"/>
    </source>
</evidence>
<dbReference type="Pfam" id="PF01535">
    <property type="entry name" value="PPR"/>
    <property type="match status" value="2"/>
</dbReference>
<dbReference type="AlphaFoldDB" id="A0A8J4REU0"/>
<evidence type="ECO:0000313" key="6">
    <source>
        <dbReference type="Proteomes" id="UP000737018"/>
    </source>
</evidence>
<accession>A0A8J4REU0</accession>
<dbReference type="Gene3D" id="1.25.40.10">
    <property type="entry name" value="Tetratricopeptide repeat domain"/>
    <property type="match status" value="1"/>
</dbReference>
<comment type="caution">
    <text evidence="5">The sequence shown here is derived from an EMBL/GenBank/DDBJ whole genome shotgun (WGS) entry which is preliminary data.</text>
</comment>
<dbReference type="InterPro" id="IPR046960">
    <property type="entry name" value="PPR_At4g14850-like_plant"/>
</dbReference>
<evidence type="ECO:0000313" key="5">
    <source>
        <dbReference type="EMBL" id="KAF3961958.1"/>
    </source>
</evidence>
<proteinExistence type="inferred from homology"/>
<dbReference type="GO" id="GO:0009451">
    <property type="term" value="P:RNA modification"/>
    <property type="evidence" value="ECO:0007669"/>
    <property type="project" value="InterPro"/>
</dbReference>
<feature type="repeat" description="PPR" evidence="3">
    <location>
        <begin position="106"/>
        <end position="140"/>
    </location>
</feature>
<dbReference type="Pfam" id="PF14432">
    <property type="entry name" value="DYW_deaminase"/>
    <property type="match status" value="1"/>
</dbReference>
<dbReference type="PANTHER" id="PTHR47926">
    <property type="entry name" value="PENTATRICOPEPTIDE REPEAT-CONTAINING PROTEIN"/>
    <property type="match status" value="1"/>
</dbReference>
<gene>
    <name evidence="5" type="ORF">CMV_013477</name>
</gene>
<dbReference type="GO" id="GO:0008270">
    <property type="term" value="F:zinc ion binding"/>
    <property type="evidence" value="ECO:0007669"/>
    <property type="project" value="InterPro"/>
</dbReference>
<dbReference type="PROSITE" id="PS51375">
    <property type="entry name" value="PPR"/>
    <property type="match status" value="1"/>
</dbReference>
<sequence length="263" mass="29199">MDIAEKLQSVFTELHRSGNVPNQSSFTSAPFDCSDIGDIEVGRQIQSLTIKTMCQFNYFVANWLISMYGKCKSIGDSSQVFSTKRVRDICGSLDGLCAFEKMPARDIVPWNAVLGGCSQNGLGTEAIEIFEQTKALGIFPNKINFLGVLCARGHAGFLDKGWAYFNSMSEDYGITPLVYHYTCMVDLHGRAGRISEAVARIQIFMHLKIKNKLHYCLKGSCVLPDVEEEQKQADLIHHGEKLAIAYGILCMPNGTPIQIMKNL</sequence>
<dbReference type="GO" id="GO:0003723">
    <property type="term" value="F:RNA binding"/>
    <property type="evidence" value="ECO:0007669"/>
    <property type="project" value="InterPro"/>
</dbReference>